<protein>
    <submittedName>
        <fullName evidence="1">Uncharacterized protein</fullName>
    </submittedName>
</protein>
<dbReference type="Proteomes" id="UP000823674">
    <property type="component" value="Chromosome A06"/>
</dbReference>
<organism evidence="1 2">
    <name type="scientific">Brassica rapa subsp. trilocularis</name>
    <dbReference type="NCBI Taxonomy" id="1813537"/>
    <lineage>
        <taxon>Eukaryota</taxon>
        <taxon>Viridiplantae</taxon>
        <taxon>Streptophyta</taxon>
        <taxon>Embryophyta</taxon>
        <taxon>Tracheophyta</taxon>
        <taxon>Spermatophyta</taxon>
        <taxon>Magnoliopsida</taxon>
        <taxon>eudicotyledons</taxon>
        <taxon>Gunneridae</taxon>
        <taxon>Pentapetalae</taxon>
        <taxon>rosids</taxon>
        <taxon>malvids</taxon>
        <taxon>Brassicales</taxon>
        <taxon>Brassicaceae</taxon>
        <taxon>Brassiceae</taxon>
        <taxon>Brassica</taxon>
    </lineage>
</organism>
<dbReference type="EMBL" id="JADBGQ010000006">
    <property type="protein sequence ID" value="KAG5394217.1"/>
    <property type="molecule type" value="Genomic_DNA"/>
</dbReference>
<sequence>MRPWLSQMIIQQRTNHDGLMFSPIKHSLFRWTCASYQATFRNPSIVGLICHIKQQLKSCSIKRLSAPLVSPFNPPMVEEKSCWLRRNPVLEWLIRISKFNSLIFLSCVKMFEVDQRRLFSQFEVREFCDNLVEGVVKALKDVSKIQKKSTTTRAPVAEPSLFISEKPKVKSENNLEDLKKKLDSLPIFDEYDEELIESLIICEDECDLPSLKSDFMFDEEETNGLTCFEPENPSNLVLFLHDFEEEPFDY</sequence>
<keyword evidence="2" id="KW-1185">Reference proteome</keyword>
<reference evidence="1 2" key="1">
    <citation type="submission" date="2021-03" db="EMBL/GenBank/DDBJ databases">
        <authorList>
            <person name="King G.J."/>
            <person name="Bancroft I."/>
            <person name="Baten A."/>
            <person name="Bloomfield J."/>
            <person name="Borpatragohain P."/>
            <person name="He Z."/>
            <person name="Irish N."/>
            <person name="Irwin J."/>
            <person name="Liu K."/>
            <person name="Mauleon R.P."/>
            <person name="Moore J."/>
            <person name="Morris R."/>
            <person name="Ostergaard L."/>
            <person name="Wang B."/>
            <person name="Wells R."/>
        </authorList>
    </citation>
    <scope>NUCLEOTIDE SEQUENCE [LARGE SCALE GENOMIC DNA]</scope>
    <source>
        <strain evidence="1">R-o-18</strain>
        <tissue evidence="1">Leaf</tissue>
    </source>
</reference>
<comment type="caution">
    <text evidence="1">The sequence shown here is derived from an EMBL/GenBank/DDBJ whole genome shotgun (WGS) entry which is preliminary data.</text>
</comment>
<accession>A0ABQ7M600</accession>
<evidence type="ECO:0000313" key="2">
    <source>
        <dbReference type="Proteomes" id="UP000823674"/>
    </source>
</evidence>
<gene>
    <name evidence="1" type="primary">A06p041030.1_BraROA</name>
    <name evidence="1" type="ORF">IGI04_024180</name>
</gene>
<proteinExistence type="predicted"/>
<evidence type="ECO:0000313" key="1">
    <source>
        <dbReference type="EMBL" id="KAG5394217.1"/>
    </source>
</evidence>
<name>A0ABQ7M600_BRACM</name>